<feature type="transmembrane region" description="Helical" evidence="6">
    <location>
        <begin position="212"/>
        <end position="230"/>
    </location>
</feature>
<dbReference type="PANTHER" id="PTHR32196:SF69">
    <property type="entry name" value="BRANCHED-CHAIN AMINO ACID TRANSPORT SYSTEM, PERMEASE PROTEIN"/>
    <property type="match status" value="1"/>
</dbReference>
<feature type="transmembrane region" description="Helical" evidence="6">
    <location>
        <begin position="131"/>
        <end position="152"/>
    </location>
</feature>
<keyword evidence="4 6" id="KW-1133">Transmembrane helix</keyword>
<reference evidence="7" key="1">
    <citation type="submission" date="2023-06" db="EMBL/GenBank/DDBJ databases">
        <title>Identification and characterization of horizontal gene transfer across gut microbiota members of farm animals based on homology search.</title>
        <authorList>
            <person name="Schwarzerova J."/>
            <person name="Nykrynova M."/>
            <person name="Jureckova K."/>
            <person name="Cejkova D."/>
            <person name="Rychlik I."/>
        </authorList>
    </citation>
    <scope>NUCLEOTIDE SEQUENCE</scope>
    <source>
        <strain evidence="7">ET39</strain>
    </source>
</reference>
<dbReference type="Proteomes" id="UP001529340">
    <property type="component" value="Unassembled WGS sequence"/>
</dbReference>
<keyword evidence="5 6" id="KW-0472">Membrane</keyword>
<feature type="transmembrane region" description="Helical" evidence="6">
    <location>
        <begin position="182"/>
        <end position="200"/>
    </location>
</feature>
<feature type="transmembrane region" description="Helical" evidence="6">
    <location>
        <begin position="61"/>
        <end position="80"/>
    </location>
</feature>
<protein>
    <submittedName>
        <fullName evidence="7">ABC transporter permease</fullName>
    </submittedName>
</protein>
<gene>
    <name evidence="7" type="ORF">QUV96_10600</name>
</gene>
<dbReference type="InterPro" id="IPR001851">
    <property type="entry name" value="ABC_transp_permease"/>
</dbReference>
<comment type="caution">
    <text evidence="7">The sequence shown here is derived from an EMBL/GenBank/DDBJ whole genome shotgun (WGS) entry which is preliminary data.</text>
</comment>
<dbReference type="Pfam" id="PF02653">
    <property type="entry name" value="BPD_transp_2"/>
    <property type="match status" value="1"/>
</dbReference>
<feature type="transmembrane region" description="Helical" evidence="6">
    <location>
        <begin position="87"/>
        <end position="104"/>
    </location>
</feature>
<evidence type="ECO:0000313" key="8">
    <source>
        <dbReference type="Proteomes" id="UP001529340"/>
    </source>
</evidence>
<evidence type="ECO:0000313" key="7">
    <source>
        <dbReference type="EMBL" id="MDM8158077.1"/>
    </source>
</evidence>
<feature type="transmembrane region" description="Helical" evidence="6">
    <location>
        <begin position="237"/>
        <end position="259"/>
    </location>
</feature>
<evidence type="ECO:0000256" key="5">
    <source>
        <dbReference type="ARBA" id="ARBA00023136"/>
    </source>
</evidence>
<organism evidence="7 8">
    <name type="scientific">Amedibacillus dolichus</name>
    <dbReference type="NCBI Taxonomy" id="31971"/>
    <lineage>
        <taxon>Bacteria</taxon>
        <taxon>Bacillati</taxon>
        <taxon>Bacillota</taxon>
        <taxon>Erysipelotrichia</taxon>
        <taxon>Erysipelotrichales</taxon>
        <taxon>Erysipelotrichaceae</taxon>
        <taxon>Amedibacillus</taxon>
    </lineage>
</organism>
<proteinExistence type="predicted"/>
<keyword evidence="3 6" id="KW-0812">Transmembrane</keyword>
<comment type="subcellular location">
    <subcellularLocation>
        <location evidence="1">Cell membrane</location>
        <topology evidence="1">Multi-pass membrane protein</topology>
    </subcellularLocation>
</comment>
<accession>A0ABT7UEL6</accession>
<evidence type="ECO:0000256" key="4">
    <source>
        <dbReference type="ARBA" id="ARBA00022989"/>
    </source>
</evidence>
<dbReference type="EMBL" id="JAUDCG010000069">
    <property type="protein sequence ID" value="MDM8158077.1"/>
    <property type="molecule type" value="Genomic_DNA"/>
</dbReference>
<dbReference type="RefSeq" id="WP_289608503.1">
    <property type="nucleotide sequence ID" value="NZ_JAUDCG010000069.1"/>
</dbReference>
<evidence type="ECO:0000256" key="6">
    <source>
        <dbReference type="SAM" id="Phobius"/>
    </source>
</evidence>
<evidence type="ECO:0000256" key="1">
    <source>
        <dbReference type="ARBA" id="ARBA00004651"/>
    </source>
</evidence>
<feature type="transmembrane region" description="Helical" evidence="6">
    <location>
        <begin position="6"/>
        <end position="25"/>
    </location>
</feature>
<evidence type="ECO:0000256" key="3">
    <source>
        <dbReference type="ARBA" id="ARBA00022692"/>
    </source>
</evidence>
<dbReference type="CDD" id="cd06574">
    <property type="entry name" value="TM_PBP1_branched-chain-AA_like"/>
    <property type="match status" value="1"/>
</dbReference>
<keyword evidence="2" id="KW-1003">Cell membrane</keyword>
<reference evidence="7" key="2">
    <citation type="submission" date="2023-06" db="EMBL/GenBank/DDBJ databases">
        <authorList>
            <person name="Zeman M."/>
            <person name="Kubasova T."/>
            <person name="Jahodarova E."/>
            <person name="Nykrynova M."/>
            <person name="Rychlik I."/>
        </authorList>
    </citation>
    <scope>NUCLEOTIDE SEQUENCE</scope>
    <source>
        <strain evidence="7">ET39</strain>
    </source>
</reference>
<feature type="transmembrane region" description="Helical" evidence="6">
    <location>
        <begin position="265"/>
        <end position="282"/>
    </location>
</feature>
<keyword evidence="8" id="KW-1185">Reference proteome</keyword>
<dbReference type="PANTHER" id="PTHR32196">
    <property type="entry name" value="ABC TRANSPORTER PERMEASE PROTEIN YPHD-RELATED-RELATED"/>
    <property type="match status" value="1"/>
</dbReference>
<sequence>MSISVVIGAIELGLIYAVMGLGVYLSFRVLNLPDLTIDGSFTCGCAAAAVCTVAGHPYLGFVGAFLCGSLCGLTTGFLMTKLRIQPILAGILTMTALYSVNLRIQGGRPNISMFGMRTIFTDMQSLIGEDAASLVTILAVLVLLGLVLYLFLHTQLGLSLRATGSNEAMVRASSINADRMKLIGLALANGIIACSGALLAQYQSFADVSSSTGKMVLGLASIIVGEAFFGHRTILRGMLSVVAGSLIYRFLLTFALQFGMSASDLNLFSALLVALAISLPYIKKRRRAHA</sequence>
<evidence type="ECO:0000256" key="2">
    <source>
        <dbReference type="ARBA" id="ARBA00022475"/>
    </source>
</evidence>
<name>A0ABT7UEL6_9FIRM</name>